<dbReference type="GO" id="GO:0004252">
    <property type="term" value="F:serine-type endopeptidase activity"/>
    <property type="evidence" value="ECO:0007669"/>
    <property type="project" value="UniProtKB-UniRule"/>
</dbReference>
<dbReference type="PROSITE" id="PS00137">
    <property type="entry name" value="SUBTILASE_HIS"/>
    <property type="match status" value="1"/>
</dbReference>
<keyword evidence="4 6" id="KW-0720">Serine protease</keyword>
<feature type="active site" description="Charge relay system" evidence="5 6">
    <location>
        <position position="228"/>
    </location>
</feature>
<dbReference type="Pfam" id="PF00082">
    <property type="entry name" value="Peptidase_S8"/>
    <property type="match status" value="1"/>
</dbReference>
<gene>
    <name evidence="8" type="ordered locus">BC1003_0133</name>
</gene>
<dbReference type="InterPro" id="IPR023828">
    <property type="entry name" value="Peptidase_S8_Ser-AS"/>
</dbReference>
<evidence type="ECO:0000313" key="8">
    <source>
        <dbReference type="EMBL" id="ADN56137.1"/>
    </source>
</evidence>
<feature type="active site" description="Charge relay system" evidence="5 6">
    <location>
        <position position="444"/>
    </location>
</feature>
<dbReference type="Pfam" id="PF18911">
    <property type="entry name" value="PKD_4"/>
    <property type="match status" value="1"/>
</dbReference>
<evidence type="ECO:0000256" key="6">
    <source>
        <dbReference type="PROSITE-ProRule" id="PRU01240"/>
    </source>
</evidence>
<dbReference type="PROSITE" id="PS51892">
    <property type="entry name" value="SUBTILASE"/>
    <property type="match status" value="1"/>
</dbReference>
<dbReference type="OrthoDB" id="9790784at2"/>
<dbReference type="InterPro" id="IPR000209">
    <property type="entry name" value="Peptidase_S8/S53_dom"/>
</dbReference>
<sequence>MQTKRRIRDQNRPRPNAAKLQFGALKINGRGIRAGLIGISLALTACGGSNSAGNVEPLGKASDPQVIAAMDAASSAVVTAVAAMRMNASAISADSQTDRFIVRYKVGTTARSDSTAVQSRLDRLASAFPARARHARRMGLGADVLTIDRKLNAKEAKAFMRAIASDPDVEYVEPDIVISATSAPNDPLYSQQWGLFSNLDPSQPYAGIRVSDAWKIATGAGITIGVVDNGLTGHSDLDANVIPAGYDFTFLGPPGGSNPGIGSNGRVISYHGTHVAGIMAAVTSNGIGISGIAPSAKLVSARSLNQWGGGLLSSTSDALIWASGGSVAGIPNNPHPASVINLSLEAVGYCAKTFQYAIDDANSRGATVVVAAGNDSADASNVQPANCRGVIAVGNTQKDGSRSYTSNYGLTVDIAAPGTDILSTWNDGTYSLGSESYALQTGTSMAAPMVSGVVALIKSVASKQYSAAEMRTLITQHSQPFPKRPDQPIGAGILDASAAVAAARSGEIPAAADFICAQGTVGMLVTCTDLSTARGAASIRSWAWNMGYDDKGDTVSTESRNSSHDYEYPGTYNVSLTITDSNGAVSRVSRPITVVAPQATDMAFDTELMFSGKANVPQYYKLELPSGAPVMRANLSSRSSFDSGMMFVKAGSPTSVNADCSRYFASGSGAQCFLWNPRPGTYYLVIKPASDVVDTKLFATFTP</sequence>
<dbReference type="InterPro" id="IPR022398">
    <property type="entry name" value="Peptidase_S8_His-AS"/>
</dbReference>
<dbReference type="InterPro" id="IPR050131">
    <property type="entry name" value="Peptidase_S8_subtilisin-like"/>
</dbReference>
<dbReference type="KEGG" id="bgf:BC1003_0133"/>
<dbReference type="PROSITE" id="PS00138">
    <property type="entry name" value="SUBTILASE_SER"/>
    <property type="match status" value="1"/>
</dbReference>
<evidence type="ECO:0000256" key="4">
    <source>
        <dbReference type="ARBA" id="ARBA00022825"/>
    </source>
</evidence>
<dbReference type="SUPFAM" id="SSF52743">
    <property type="entry name" value="Subtilisin-like"/>
    <property type="match status" value="1"/>
</dbReference>
<proteinExistence type="inferred from homology"/>
<dbReference type="Gene3D" id="2.60.120.380">
    <property type="match status" value="1"/>
</dbReference>
<dbReference type="SUPFAM" id="SSF49299">
    <property type="entry name" value="PKD domain"/>
    <property type="match status" value="1"/>
</dbReference>
<evidence type="ECO:0000256" key="3">
    <source>
        <dbReference type="ARBA" id="ARBA00022801"/>
    </source>
</evidence>
<protein>
    <submittedName>
        <fullName evidence="8">Peptidase S8 and S53 subtilisin kexin sedolisin</fullName>
    </submittedName>
</protein>
<dbReference type="STRING" id="640512.BC1003_0133"/>
<dbReference type="eggNOG" id="COG1404">
    <property type="taxonomic scope" value="Bacteria"/>
</dbReference>
<evidence type="ECO:0000259" key="7">
    <source>
        <dbReference type="PROSITE" id="PS50093"/>
    </source>
</evidence>
<dbReference type="Gene3D" id="3.40.50.200">
    <property type="entry name" value="Peptidase S8/S53 domain"/>
    <property type="match status" value="1"/>
</dbReference>
<dbReference type="PANTHER" id="PTHR43806">
    <property type="entry name" value="PEPTIDASE S8"/>
    <property type="match status" value="1"/>
</dbReference>
<comment type="similarity">
    <text evidence="1 6">Belongs to the peptidase S8 family.</text>
</comment>
<evidence type="ECO:0000256" key="1">
    <source>
        <dbReference type="ARBA" id="ARBA00011073"/>
    </source>
</evidence>
<dbReference type="InterPro" id="IPR000601">
    <property type="entry name" value="PKD_dom"/>
</dbReference>
<evidence type="ECO:0000256" key="2">
    <source>
        <dbReference type="ARBA" id="ARBA00022670"/>
    </source>
</evidence>
<dbReference type="PRINTS" id="PR00723">
    <property type="entry name" value="SUBTILISIN"/>
</dbReference>
<dbReference type="HOGENOM" id="CLU_011263_8_2_4"/>
<dbReference type="SMART" id="SM00089">
    <property type="entry name" value="PKD"/>
    <property type="match status" value="1"/>
</dbReference>
<dbReference type="InterPro" id="IPR036852">
    <property type="entry name" value="Peptidase_S8/S53_dom_sf"/>
</dbReference>
<dbReference type="PROSITE" id="PS50093">
    <property type="entry name" value="PKD"/>
    <property type="match status" value="1"/>
</dbReference>
<dbReference type="Gene3D" id="2.60.40.10">
    <property type="entry name" value="Immunoglobulins"/>
    <property type="match status" value="1"/>
</dbReference>
<feature type="domain" description="PKD" evidence="7">
    <location>
        <begin position="541"/>
        <end position="601"/>
    </location>
</feature>
<dbReference type="CDD" id="cd00146">
    <property type="entry name" value="PKD"/>
    <property type="match status" value="1"/>
</dbReference>
<dbReference type="InterPro" id="IPR035986">
    <property type="entry name" value="PKD_dom_sf"/>
</dbReference>
<dbReference type="PANTHER" id="PTHR43806:SF11">
    <property type="entry name" value="CEREVISIN-RELATED"/>
    <property type="match status" value="1"/>
</dbReference>
<accession>E1T566</accession>
<dbReference type="InterPro" id="IPR013783">
    <property type="entry name" value="Ig-like_fold"/>
</dbReference>
<dbReference type="EMBL" id="CP002217">
    <property type="protein sequence ID" value="ADN56137.1"/>
    <property type="molecule type" value="Genomic_DNA"/>
</dbReference>
<dbReference type="InterPro" id="IPR022409">
    <property type="entry name" value="PKD/Chitinase_dom"/>
</dbReference>
<keyword evidence="3 6" id="KW-0378">Hydrolase</keyword>
<dbReference type="InterPro" id="IPR015500">
    <property type="entry name" value="Peptidase_S8_subtilisin-rel"/>
</dbReference>
<name>E1T566_BURSG</name>
<keyword evidence="2 6" id="KW-0645">Protease</keyword>
<organism evidence="8">
    <name type="scientific">Burkholderia sp. (strain CCGE1003)</name>
    <dbReference type="NCBI Taxonomy" id="640512"/>
    <lineage>
        <taxon>Bacteria</taxon>
        <taxon>Pseudomonadati</taxon>
        <taxon>Pseudomonadota</taxon>
        <taxon>Betaproteobacteria</taxon>
        <taxon>Burkholderiales</taxon>
        <taxon>Burkholderiaceae</taxon>
        <taxon>Burkholderia</taxon>
    </lineage>
</organism>
<feature type="active site" description="Charge relay system" evidence="5 6">
    <location>
        <position position="271"/>
    </location>
</feature>
<dbReference type="GO" id="GO:0006508">
    <property type="term" value="P:proteolysis"/>
    <property type="evidence" value="ECO:0007669"/>
    <property type="project" value="UniProtKB-KW"/>
</dbReference>
<dbReference type="AlphaFoldDB" id="E1T566"/>
<reference evidence="8" key="1">
    <citation type="submission" date="2010-09" db="EMBL/GenBank/DDBJ databases">
        <title>Complete sequence of chromosome1 of Burkholderia sp. CCGE1003.</title>
        <authorList>
            <consortium name="US DOE Joint Genome Institute"/>
            <person name="Lucas S."/>
            <person name="Copeland A."/>
            <person name="Lapidus A."/>
            <person name="Cheng J.-F."/>
            <person name="Bruce D."/>
            <person name="Goodwin L."/>
            <person name="Pitluck S."/>
            <person name="Daligault H."/>
            <person name="Davenport K."/>
            <person name="Detter J.C."/>
            <person name="Han C."/>
            <person name="Tapia R."/>
            <person name="Land M."/>
            <person name="Hauser L."/>
            <person name="Jeffries C."/>
            <person name="Kyrpides N."/>
            <person name="Ivanova N."/>
            <person name="Ovchinnikova G."/>
            <person name="Martinez-Romero E."/>
            <person name="Rogel M.A."/>
            <person name="Auchtung J."/>
            <person name="Tiedje J.M."/>
            <person name="Woyke T."/>
        </authorList>
    </citation>
    <scope>NUCLEOTIDE SEQUENCE</scope>
    <source>
        <strain evidence="8">CCGE1003</strain>
    </source>
</reference>
<evidence type="ECO:0000256" key="5">
    <source>
        <dbReference type="PIRSR" id="PIRSR615500-1"/>
    </source>
</evidence>